<evidence type="ECO:0000259" key="5">
    <source>
        <dbReference type="PROSITE" id="PS51733"/>
    </source>
</evidence>
<dbReference type="NCBIfam" id="TIGR00121">
    <property type="entry name" value="birA_ligase"/>
    <property type="match status" value="1"/>
</dbReference>
<dbReference type="PROSITE" id="PS51733">
    <property type="entry name" value="BPL_LPL_CATALYTIC"/>
    <property type="match status" value="1"/>
</dbReference>
<dbReference type="RefSeq" id="WP_273598367.1">
    <property type="nucleotide sequence ID" value="NZ_JAQQXS010000023.1"/>
</dbReference>
<proteinExistence type="predicted"/>
<comment type="caution">
    <text evidence="6">The sequence shown here is derived from an EMBL/GenBank/DDBJ whole genome shotgun (WGS) entry which is preliminary data.</text>
</comment>
<dbReference type="Pfam" id="PF03099">
    <property type="entry name" value="BPL_LplA_LipB"/>
    <property type="match status" value="1"/>
</dbReference>
<dbReference type="SUPFAM" id="SSF55681">
    <property type="entry name" value="Class II aaRS and biotin synthetases"/>
    <property type="match status" value="1"/>
</dbReference>
<dbReference type="GO" id="GO:0004077">
    <property type="term" value="F:biotin--[biotin carboxyl-carrier protein] ligase activity"/>
    <property type="evidence" value="ECO:0007669"/>
    <property type="project" value="UniProtKB-EC"/>
</dbReference>
<sequence length="290" mass="30835">MPGTEKAHQDWRAEALWESLTPLLPGISVEILARCESTNSALLERVRSEATSGHPLPYGRRSHDMLPCLLVAEHQTHGRGRMGRAWLSGTSGRSLTFSLALPMAVADWSGLSLVLGCAIAEALEPEATAPRLMLKWPNDIWLDERKLGGILIETVPAGNTRMVIIGVGLNISEPSGGEELSPSQYNTGFAALSELPPLGAGGWTGPDVLALIAPAMARALLDFQARGFAPWRADYARRDLTLGRHVSAGALSGVSRGISASGELMIETPDQGLQAVNGGEVSLRLTHDPA</sequence>
<dbReference type="Proteomes" id="UP001219862">
    <property type="component" value="Unassembled WGS sequence"/>
</dbReference>
<keyword evidence="1 6" id="KW-0436">Ligase</keyword>
<keyword evidence="7" id="KW-1185">Reference proteome</keyword>
<evidence type="ECO:0000313" key="7">
    <source>
        <dbReference type="Proteomes" id="UP001219862"/>
    </source>
</evidence>
<feature type="domain" description="BPL/LPL catalytic" evidence="5">
    <location>
        <begin position="36"/>
        <end position="224"/>
    </location>
</feature>
<dbReference type="InterPro" id="IPR004143">
    <property type="entry name" value="BPL_LPL_catalytic"/>
</dbReference>
<dbReference type="InterPro" id="IPR045864">
    <property type="entry name" value="aa-tRNA-synth_II/BPL/LPL"/>
</dbReference>
<accession>A0ABT5KWB0</accession>
<gene>
    <name evidence="6" type="ORF">PRZ01_18725</name>
</gene>
<comment type="catalytic activity">
    <reaction evidence="4">
        <text>biotin + L-lysyl-[protein] + ATP = N(6)-biotinyl-L-lysyl-[protein] + AMP + diphosphate + H(+)</text>
        <dbReference type="Rhea" id="RHEA:11756"/>
        <dbReference type="Rhea" id="RHEA-COMP:9752"/>
        <dbReference type="Rhea" id="RHEA-COMP:10505"/>
        <dbReference type="ChEBI" id="CHEBI:15378"/>
        <dbReference type="ChEBI" id="CHEBI:29969"/>
        <dbReference type="ChEBI" id="CHEBI:30616"/>
        <dbReference type="ChEBI" id="CHEBI:33019"/>
        <dbReference type="ChEBI" id="CHEBI:57586"/>
        <dbReference type="ChEBI" id="CHEBI:83144"/>
        <dbReference type="ChEBI" id="CHEBI:456215"/>
        <dbReference type="EC" id="6.3.4.15"/>
    </reaction>
</comment>
<dbReference type="InterPro" id="IPR003142">
    <property type="entry name" value="BPL_C"/>
</dbReference>
<evidence type="ECO:0000256" key="2">
    <source>
        <dbReference type="ARBA" id="ARBA00023267"/>
    </source>
</evidence>
<dbReference type="PANTHER" id="PTHR12835">
    <property type="entry name" value="BIOTIN PROTEIN LIGASE"/>
    <property type="match status" value="1"/>
</dbReference>
<name>A0ABT5KWB0_9BURK</name>
<reference evidence="6 7" key="1">
    <citation type="submission" date="2022-10" db="EMBL/GenBank/DDBJ databases">
        <title>paucibacter sp. hw8 Genome sequencing.</title>
        <authorList>
            <person name="Park S."/>
        </authorList>
    </citation>
    <scope>NUCLEOTIDE SEQUENCE [LARGE SCALE GENOMIC DNA]</scope>
    <source>
        <strain evidence="7">hw8</strain>
    </source>
</reference>
<dbReference type="InterPro" id="IPR004408">
    <property type="entry name" value="Biotin_CoA_COase_ligase"/>
</dbReference>
<organism evidence="6 7">
    <name type="scientific">Roseateles koreensis</name>
    <dbReference type="NCBI Taxonomy" id="2987526"/>
    <lineage>
        <taxon>Bacteria</taxon>
        <taxon>Pseudomonadati</taxon>
        <taxon>Pseudomonadota</taxon>
        <taxon>Betaproteobacteria</taxon>
        <taxon>Burkholderiales</taxon>
        <taxon>Sphaerotilaceae</taxon>
        <taxon>Roseateles</taxon>
    </lineage>
</organism>
<dbReference type="Pfam" id="PF02237">
    <property type="entry name" value="BPL_C"/>
    <property type="match status" value="1"/>
</dbReference>
<dbReference type="PANTHER" id="PTHR12835:SF5">
    <property type="entry name" value="BIOTIN--PROTEIN LIGASE"/>
    <property type="match status" value="1"/>
</dbReference>
<keyword evidence="2" id="KW-0092">Biotin</keyword>
<dbReference type="Gene3D" id="2.30.30.100">
    <property type="match status" value="1"/>
</dbReference>
<evidence type="ECO:0000256" key="1">
    <source>
        <dbReference type="ARBA" id="ARBA00022598"/>
    </source>
</evidence>
<dbReference type="EC" id="6.3.4.15" evidence="3"/>
<dbReference type="CDD" id="cd16442">
    <property type="entry name" value="BPL"/>
    <property type="match status" value="1"/>
</dbReference>
<protein>
    <recommendedName>
        <fullName evidence="3">biotin--[biotin carboxyl-carrier protein] ligase</fullName>
        <ecNumber evidence="3">6.3.4.15</ecNumber>
    </recommendedName>
</protein>
<dbReference type="EMBL" id="JAQQXS010000023">
    <property type="protein sequence ID" value="MDC8787228.1"/>
    <property type="molecule type" value="Genomic_DNA"/>
</dbReference>
<evidence type="ECO:0000256" key="3">
    <source>
        <dbReference type="ARBA" id="ARBA00024227"/>
    </source>
</evidence>
<evidence type="ECO:0000256" key="4">
    <source>
        <dbReference type="ARBA" id="ARBA00047846"/>
    </source>
</evidence>
<evidence type="ECO:0000313" key="6">
    <source>
        <dbReference type="EMBL" id="MDC8787228.1"/>
    </source>
</evidence>
<dbReference type="Gene3D" id="3.30.930.10">
    <property type="entry name" value="Bira Bifunctional Protein, Domain 2"/>
    <property type="match status" value="1"/>
</dbReference>